<dbReference type="RefSeq" id="WP_264486549.1">
    <property type="nucleotide sequence ID" value="NZ_JAPDDT010000002.1"/>
</dbReference>
<evidence type="ECO:0000256" key="1">
    <source>
        <dbReference type="ARBA" id="ARBA00022723"/>
    </source>
</evidence>
<evidence type="ECO:0000313" key="5">
    <source>
        <dbReference type="Proteomes" id="UP001320876"/>
    </source>
</evidence>
<dbReference type="Pfam" id="PF00383">
    <property type="entry name" value="dCMP_cyt_deam_1"/>
    <property type="match status" value="1"/>
</dbReference>
<dbReference type="CDD" id="cd01285">
    <property type="entry name" value="nucleoside_deaminase"/>
    <property type="match status" value="1"/>
</dbReference>
<evidence type="ECO:0000256" key="2">
    <source>
        <dbReference type="ARBA" id="ARBA00022833"/>
    </source>
</evidence>
<dbReference type="PANTHER" id="PTHR11079:SF161">
    <property type="entry name" value="CMP_DCMP-TYPE DEAMINASE DOMAIN-CONTAINING PROTEIN"/>
    <property type="match status" value="1"/>
</dbReference>
<evidence type="ECO:0000259" key="3">
    <source>
        <dbReference type="PROSITE" id="PS51747"/>
    </source>
</evidence>
<proteinExistence type="predicted"/>
<name>A0ABT3GFR2_9BACT</name>
<keyword evidence="2" id="KW-0862">Zinc</keyword>
<dbReference type="SUPFAM" id="SSF53927">
    <property type="entry name" value="Cytidine deaminase-like"/>
    <property type="match status" value="1"/>
</dbReference>
<dbReference type="PROSITE" id="PS51747">
    <property type="entry name" value="CYT_DCMP_DEAMINASES_2"/>
    <property type="match status" value="1"/>
</dbReference>
<dbReference type="InterPro" id="IPR016192">
    <property type="entry name" value="APOBEC/CMP_deaminase_Zn-bd"/>
</dbReference>
<comment type="caution">
    <text evidence="4">The sequence shown here is derived from an EMBL/GenBank/DDBJ whole genome shotgun (WGS) entry which is preliminary data.</text>
</comment>
<dbReference type="EMBL" id="JAPDDT010000002">
    <property type="protein sequence ID" value="MCW1922441.1"/>
    <property type="molecule type" value="Genomic_DNA"/>
</dbReference>
<accession>A0ABT3GFR2</accession>
<protein>
    <submittedName>
        <fullName evidence="4">Nucleoside deaminase</fullName>
    </submittedName>
</protein>
<gene>
    <name evidence="4" type="ORF">OKA05_07735</name>
</gene>
<dbReference type="PANTHER" id="PTHR11079">
    <property type="entry name" value="CYTOSINE DEAMINASE FAMILY MEMBER"/>
    <property type="match status" value="1"/>
</dbReference>
<organism evidence="4 5">
    <name type="scientific">Luteolibacter arcticus</name>
    <dbReference type="NCBI Taxonomy" id="1581411"/>
    <lineage>
        <taxon>Bacteria</taxon>
        <taxon>Pseudomonadati</taxon>
        <taxon>Verrucomicrobiota</taxon>
        <taxon>Verrucomicrobiia</taxon>
        <taxon>Verrucomicrobiales</taxon>
        <taxon>Verrucomicrobiaceae</taxon>
        <taxon>Luteolibacter</taxon>
    </lineage>
</organism>
<dbReference type="InterPro" id="IPR016193">
    <property type="entry name" value="Cytidine_deaminase-like"/>
</dbReference>
<evidence type="ECO:0000313" key="4">
    <source>
        <dbReference type="EMBL" id="MCW1922441.1"/>
    </source>
</evidence>
<reference evidence="4 5" key="1">
    <citation type="submission" date="2022-10" db="EMBL/GenBank/DDBJ databases">
        <title>Luteolibacter arcticus strain CCTCC AB 2014275, whole genome shotgun sequencing project.</title>
        <authorList>
            <person name="Zhao G."/>
            <person name="Shen L."/>
        </authorList>
    </citation>
    <scope>NUCLEOTIDE SEQUENCE [LARGE SCALE GENOMIC DNA]</scope>
    <source>
        <strain evidence="4 5">CCTCC AB 2014275</strain>
    </source>
</reference>
<sequence>MSDDPRFMRRAIELARMGMKTRAGGPFGAVVVKDGEIIGEGHNRVLATNDPTAHGEVVAIREACARLGTFSLAGCEIHTTGEPCPMCLGAIHWARIGRIYYGFSISDAATIGFDDREFYRQFSLPLEERDVAITESPGQEAKVLLAEYLSLPDRVAY</sequence>
<dbReference type="InterPro" id="IPR002125">
    <property type="entry name" value="CMP_dCMP_dom"/>
</dbReference>
<dbReference type="Gene3D" id="3.40.140.10">
    <property type="entry name" value="Cytidine Deaminase, domain 2"/>
    <property type="match status" value="1"/>
</dbReference>
<dbReference type="PROSITE" id="PS00903">
    <property type="entry name" value="CYT_DCMP_DEAMINASES_1"/>
    <property type="match status" value="1"/>
</dbReference>
<feature type="domain" description="CMP/dCMP-type deaminase" evidence="3">
    <location>
        <begin position="2"/>
        <end position="126"/>
    </location>
</feature>
<keyword evidence="1" id="KW-0479">Metal-binding</keyword>
<dbReference type="Proteomes" id="UP001320876">
    <property type="component" value="Unassembled WGS sequence"/>
</dbReference>
<keyword evidence="5" id="KW-1185">Reference proteome</keyword>